<reference key="2">
    <citation type="submission" date="2011-08" db="EMBL/GenBank/DDBJ databases">
        <title>Genome sequence of Naumovozyma castellii.</title>
        <authorList>
            <person name="Gordon J.L."/>
            <person name="Armisen D."/>
            <person name="Proux-Wera E."/>
            <person name="OhEigeartaigh S.S."/>
            <person name="Byrne K.P."/>
            <person name="Wolfe K.H."/>
        </authorList>
    </citation>
    <scope>NUCLEOTIDE SEQUENCE</scope>
    <source>
        <strain>Type strain:CBS 4309</strain>
    </source>
</reference>
<keyword evidence="3" id="KW-1185">Reference proteome</keyword>
<proteinExistence type="predicted"/>
<feature type="compositionally biased region" description="Basic residues" evidence="1">
    <location>
        <begin position="58"/>
        <end position="68"/>
    </location>
</feature>
<feature type="region of interest" description="Disordered" evidence="1">
    <location>
        <begin position="1"/>
        <end position="146"/>
    </location>
</feature>
<protein>
    <submittedName>
        <fullName evidence="2">Uncharacterized protein</fullName>
    </submittedName>
</protein>
<dbReference type="AlphaFoldDB" id="G0VKJ1"/>
<sequence length="146" mass="17191">MDLSEYFSTEPVNILNEESREVSSNTTQHATPEYERIEEELTNLHNLFGIEPDGTSKRQPKQTRKKSKSNPFYRTPEKVKEYLNRKKSRSTSDALRSLNHNVINNRTKDTENWTKISNEKSRTPEDSIDQDIDRHSTNQKRKNTHK</sequence>
<dbReference type="InParanoid" id="G0VKJ1"/>
<feature type="compositionally biased region" description="Polar residues" evidence="1">
    <location>
        <begin position="1"/>
        <end position="11"/>
    </location>
</feature>
<feature type="compositionally biased region" description="Basic residues" evidence="1">
    <location>
        <begin position="137"/>
        <end position="146"/>
    </location>
</feature>
<dbReference type="EMBL" id="HE576761">
    <property type="protein sequence ID" value="CCC72027.1"/>
    <property type="molecule type" value="Genomic_DNA"/>
</dbReference>
<evidence type="ECO:0000313" key="2">
    <source>
        <dbReference type="EMBL" id="CCC72027.1"/>
    </source>
</evidence>
<feature type="compositionally biased region" description="Basic and acidic residues" evidence="1">
    <location>
        <begin position="75"/>
        <end position="84"/>
    </location>
</feature>
<dbReference type="GeneID" id="96905726"/>
<name>G0VKJ1_NAUCA</name>
<dbReference type="HOGENOM" id="CLU_1777961_0_0_1"/>
<feature type="compositionally biased region" description="Basic and acidic residues" evidence="1">
    <location>
        <begin position="106"/>
        <end position="136"/>
    </location>
</feature>
<gene>
    <name evidence="2" type="primary">NCAS0J00480</name>
    <name evidence="2" type="ordered locus">NCAS_0J00480</name>
</gene>
<feature type="compositionally biased region" description="Polar residues" evidence="1">
    <location>
        <begin position="91"/>
        <end position="105"/>
    </location>
</feature>
<evidence type="ECO:0000256" key="1">
    <source>
        <dbReference type="SAM" id="MobiDB-lite"/>
    </source>
</evidence>
<reference evidence="2 3" key="1">
    <citation type="journal article" date="2011" name="Proc. Natl. Acad. Sci. U.S.A.">
        <title>Evolutionary erosion of yeast sex chromosomes by mating-type switching accidents.</title>
        <authorList>
            <person name="Gordon J.L."/>
            <person name="Armisen D."/>
            <person name="Proux-Wera E."/>
            <person name="Oheigeartaigh S.S."/>
            <person name="Byrne K.P."/>
            <person name="Wolfe K.H."/>
        </authorList>
    </citation>
    <scope>NUCLEOTIDE SEQUENCE [LARGE SCALE GENOMIC DNA]</scope>
    <source>
        <strain evidence="3">ATCC 76901 / BCRC 22586 / CBS 4309 / NBRC 1992 / NRRL Y-12630</strain>
    </source>
</reference>
<dbReference type="RefSeq" id="XP_003678367.1">
    <property type="nucleotide sequence ID" value="XM_003678319.1"/>
</dbReference>
<dbReference type="Proteomes" id="UP000001640">
    <property type="component" value="Chromosome 10"/>
</dbReference>
<organism evidence="2 3">
    <name type="scientific">Naumovozyma castellii</name>
    <name type="common">Yeast</name>
    <name type="synonym">Saccharomyces castellii</name>
    <dbReference type="NCBI Taxonomy" id="27288"/>
    <lineage>
        <taxon>Eukaryota</taxon>
        <taxon>Fungi</taxon>
        <taxon>Dikarya</taxon>
        <taxon>Ascomycota</taxon>
        <taxon>Saccharomycotina</taxon>
        <taxon>Saccharomycetes</taxon>
        <taxon>Saccharomycetales</taxon>
        <taxon>Saccharomycetaceae</taxon>
        <taxon>Naumovozyma</taxon>
    </lineage>
</organism>
<dbReference type="KEGG" id="ncs:NCAS_0J00480"/>
<accession>G0VKJ1</accession>
<evidence type="ECO:0000313" key="3">
    <source>
        <dbReference type="Proteomes" id="UP000001640"/>
    </source>
</evidence>